<dbReference type="EMBL" id="BARS01007676">
    <property type="protein sequence ID" value="GAF68209.1"/>
    <property type="molecule type" value="Genomic_DNA"/>
</dbReference>
<accession>X0RH60</accession>
<dbReference type="AlphaFoldDB" id="X0RH60"/>
<sequence length="229" mass="26723">MKLFLDTEFTGLHKNTTLISIGIVASNGNKFYAELNDYDAAQIDLWLKDNVLDGLRFRPPPEGEDEHYVASRSSHNQIGNDLYHSYSIEMRCNKERLKYELTRWLAQFEKVEIWSDCLSYDWVLFIDIFGGTAFDIPLNVYYIPFDICTLMKTKGVDPDVARYHFVGDTGYKHNALDDAINIRNCYIKLMDMEYKVNKTRTMNERIAQAKTEQKDRQSAREAQNLHKLP</sequence>
<dbReference type="InterPro" id="IPR033390">
    <property type="entry name" value="Rv2179c-like"/>
</dbReference>
<gene>
    <name evidence="3" type="ORF">S01H1_14736</name>
</gene>
<comment type="caution">
    <text evidence="3">The sequence shown here is derived from an EMBL/GenBank/DDBJ whole genome shotgun (WGS) entry which is preliminary data.</text>
</comment>
<dbReference type="InterPro" id="IPR036397">
    <property type="entry name" value="RNaseH_sf"/>
</dbReference>
<proteinExistence type="predicted"/>
<feature type="domain" description="3'-5' exoribonuclease Rv2179c-like" evidence="2">
    <location>
        <begin position="2"/>
        <end position="185"/>
    </location>
</feature>
<dbReference type="Pfam" id="PF16473">
    <property type="entry name" value="Rv2179c-like"/>
    <property type="match status" value="1"/>
</dbReference>
<evidence type="ECO:0000259" key="2">
    <source>
        <dbReference type="Pfam" id="PF16473"/>
    </source>
</evidence>
<dbReference type="InterPro" id="IPR012337">
    <property type="entry name" value="RNaseH-like_sf"/>
</dbReference>
<reference evidence="3" key="1">
    <citation type="journal article" date="2014" name="Front. Microbiol.">
        <title>High frequency of phylogenetically diverse reductive dehalogenase-homologous genes in deep subseafloor sedimentary metagenomes.</title>
        <authorList>
            <person name="Kawai M."/>
            <person name="Futagami T."/>
            <person name="Toyoda A."/>
            <person name="Takaki Y."/>
            <person name="Nishi S."/>
            <person name="Hori S."/>
            <person name="Arai W."/>
            <person name="Tsubouchi T."/>
            <person name="Morono Y."/>
            <person name="Uchiyama I."/>
            <person name="Ito T."/>
            <person name="Fujiyama A."/>
            <person name="Inagaki F."/>
            <person name="Takami H."/>
        </authorList>
    </citation>
    <scope>NUCLEOTIDE SEQUENCE</scope>
    <source>
        <strain evidence="3">Expedition CK06-06</strain>
    </source>
</reference>
<evidence type="ECO:0000313" key="3">
    <source>
        <dbReference type="EMBL" id="GAF68209.1"/>
    </source>
</evidence>
<dbReference type="Gene3D" id="3.30.420.10">
    <property type="entry name" value="Ribonuclease H-like superfamily/Ribonuclease H"/>
    <property type="match status" value="1"/>
</dbReference>
<name>X0RH60_9ZZZZ</name>
<organism evidence="3">
    <name type="scientific">marine sediment metagenome</name>
    <dbReference type="NCBI Taxonomy" id="412755"/>
    <lineage>
        <taxon>unclassified sequences</taxon>
        <taxon>metagenomes</taxon>
        <taxon>ecological metagenomes</taxon>
    </lineage>
</organism>
<protein>
    <recommendedName>
        <fullName evidence="2">3'-5' exoribonuclease Rv2179c-like domain-containing protein</fullName>
    </recommendedName>
</protein>
<dbReference type="GO" id="GO:0003676">
    <property type="term" value="F:nucleic acid binding"/>
    <property type="evidence" value="ECO:0007669"/>
    <property type="project" value="InterPro"/>
</dbReference>
<evidence type="ECO:0000256" key="1">
    <source>
        <dbReference type="SAM" id="MobiDB-lite"/>
    </source>
</evidence>
<feature type="region of interest" description="Disordered" evidence="1">
    <location>
        <begin position="208"/>
        <end position="229"/>
    </location>
</feature>
<dbReference type="SUPFAM" id="SSF53098">
    <property type="entry name" value="Ribonuclease H-like"/>
    <property type="match status" value="1"/>
</dbReference>